<proteinExistence type="predicted"/>
<reference evidence="1" key="1">
    <citation type="submission" date="2024-06" db="EMBL/GenBank/DDBJ databases">
        <title>KlebPhaCol: A community-driven resource for collaborative research in Klebsiella.</title>
        <authorList>
            <person name="Rothschild-Rodriguez D."/>
            <person name="Lambon K.S."/>
            <person name="Nobrega F.L."/>
        </authorList>
    </citation>
    <scope>NUCLEOTIDE SEQUENCE</scope>
</reference>
<protein>
    <submittedName>
        <fullName evidence="1">Uncharacterized protein</fullName>
    </submittedName>
</protein>
<accession>A0AB39BZW8</accession>
<dbReference type="EMBL" id="PP934563">
    <property type="protein sequence ID" value="XDI99212.1"/>
    <property type="molecule type" value="Genomic_DNA"/>
</dbReference>
<sequence>MPPLQGYLYFIVKQTCLSNTLFLVSMRDRFMRWI</sequence>
<organism evidence="1">
    <name type="scientific">Klebsiella phage RothC</name>
    <dbReference type="NCBI Taxonomy" id="3229748"/>
    <lineage>
        <taxon>Viruses</taxon>
        <taxon>Duplodnaviria</taxon>
        <taxon>Heunggongvirae</taxon>
        <taxon>Uroviricota</taxon>
        <taxon>Caudoviricetes</taxon>
        <taxon>Felixviridae</taxon>
        <taxon>Nakavirus</taxon>
        <taxon>Nakavirus sapi</taxon>
    </lineage>
</organism>
<name>A0AB39BZW8_9CAUD</name>
<evidence type="ECO:0000313" key="1">
    <source>
        <dbReference type="EMBL" id="XDI99212.1"/>
    </source>
</evidence>